<dbReference type="InterPro" id="IPR029059">
    <property type="entry name" value="AB_hydrolase_5"/>
</dbReference>
<dbReference type="SUPFAM" id="SSF53474">
    <property type="entry name" value="alpha/beta-Hydrolases"/>
    <property type="match status" value="1"/>
</dbReference>
<evidence type="ECO:0000313" key="4">
    <source>
        <dbReference type="EMBL" id="ALS38006.1"/>
    </source>
</evidence>
<dbReference type="KEGG" id="erx:ATZ35_12895"/>
<feature type="domain" description="Alpha/beta hydrolase fold-5" evidence="3">
    <location>
        <begin position="61"/>
        <end position="227"/>
    </location>
</feature>
<protein>
    <submittedName>
        <fullName evidence="4">Carboxymethylenebutenolidase</fullName>
    </submittedName>
</protein>
<dbReference type="InterPro" id="IPR029058">
    <property type="entry name" value="AB_hydrolase_fold"/>
</dbReference>
<dbReference type="EMBL" id="CP013655">
    <property type="protein sequence ID" value="ALS38006.1"/>
    <property type="molecule type" value="Genomic_DNA"/>
</dbReference>
<dbReference type="GO" id="GO:0016787">
    <property type="term" value="F:hydrolase activity"/>
    <property type="evidence" value="ECO:0007669"/>
    <property type="project" value="InterPro"/>
</dbReference>
<keyword evidence="5" id="KW-1185">Reference proteome</keyword>
<dbReference type="STRING" id="118060.ATZ35_12895"/>
<organism evidence="4 5">
    <name type="scientific">Enterococcus rotai</name>
    <dbReference type="NCBI Taxonomy" id="118060"/>
    <lineage>
        <taxon>Bacteria</taxon>
        <taxon>Bacillati</taxon>
        <taxon>Bacillota</taxon>
        <taxon>Bacilli</taxon>
        <taxon>Lactobacillales</taxon>
        <taxon>Enterococcaceae</taxon>
        <taxon>Enterococcus</taxon>
    </lineage>
</organism>
<sequence>MKKWQKRFLWFVGVLIALVLIGLFYLKTITYTPTTNALEVSKKAIDENGVLFFKGNQEKPALIFYQGALVETASYSIWAEKVAEAGFPVYLVKEPLNLAVLGQNKAEQIIEANHLSKYVIGGHSLGGVMASRFVAERKNQEAVKGVFFLASYPDKKGSLSNFEGSVLSLTGSEDGVLNWQAYDQAKKYLPKQTVYEEINGGNHAGFGSYGEQKGDNPAKINNDEQQDEVARKVVEWLNTIN</sequence>
<accession>A0A0U2WRX8</accession>
<dbReference type="Proteomes" id="UP000067523">
    <property type="component" value="Chromosome"/>
</dbReference>
<evidence type="ECO:0000259" key="3">
    <source>
        <dbReference type="Pfam" id="PF12695"/>
    </source>
</evidence>
<reference evidence="5" key="1">
    <citation type="submission" date="2015-12" db="EMBL/GenBank/DDBJ databases">
        <authorList>
            <person name="Lauer A."/>
            <person name="Humrighouse B."/>
            <person name="Loparev V."/>
            <person name="Shewmaker P.L."/>
            <person name="Whitney A.M."/>
            <person name="McLaughlin R.W."/>
        </authorList>
    </citation>
    <scope>NUCLEOTIDE SEQUENCE [LARGE SCALE GENOMIC DNA]</scope>
    <source>
        <strain evidence="5">LMG 26678</strain>
    </source>
</reference>
<proteinExistence type="predicted"/>
<dbReference type="Pfam" id="PF12695">
    <property type="entry name" value="Abhydrolase_5"/>
    <property type="match status" value="1"/>
</dbReference>
<evidence type="ECO:0000256" key="1">
    <source>
        <dbReference type="SAM" id="MobiDB-lite"/>
    </source>
</evidence>
<feature type="transmembrane region" description="Helical" evidence="2">
    <location>
        <begin position="7"/>
        <end position="26"/>
    </location>
</feature>
<dbReference type="AlphaFoldDB" id="A0A0U2WRX8"/>
<evidence type="ECO:0000256" key="2">
    <source>
        <dbReference type="SAM" id="Phobius"/>
    </source>
</evidence>
<keyword evidence="2" id="KW-1133">Transmembrane helix</keyword>
<evidence type="ECO:0000313" key="5">
    <source>
        <dbReference type="Proteomes" id="UP000067523"/>
    </source>
</evidence>
<dbReference type="RefSeq" id="WP_208927610.1">
    <property type="nucleotide sequence ID" value="NZ_CP013655.1"/>
</dbReference>
<dbReference type="Gene3D" id="3.40.50.1820">
    <property type="entry name" value="alpha/beta hydrolase"/>
    <property type="match status" value="1"/>
</dbReference>
<feature type="region of interest" description="Disordered" evidence="1">
    <location>
        <begin position="206"/>
        <end position="225"/>
    </location>
</feature>
<gene>
    <name evidence="4" type="ORF">ATZ35_12895</name>
</gene>
<keyword evidence="2" id="KW-0812">Transmembrane</keyword>
<name>A0A0U2WRX8_9ENTE</name>
<keyword evidence="2" id="KW-0472">Membrane</keyword>